<dbReference type="Gene3D" id="2.60.120.10">
    <property type="entry name" value="Jelly Rolls"/>
    <property type="match status" value="1"/>
</dbReference>
<dbReference type="EMBL" id="VLJS01000116">
    <property type="protein sequence ID" value="TWH03371.1"/>
    <property type="molecule type" value="Genomic_DNA"/>
</dbReference>
<gene>
    <name evidence="2" type="ORF">L613_008200000150</name>
</gene>
<dbReference type="Proteomes" id="UP000321583">
    <property type="component" value="Unassembled WGS sequence"/>
</dbReference>
<accession>A0A562D2F8</accession>
<proteinExistence type="predicted"/>
<dbReference type="InterPro" id="IPR003347">
    <property type="entry name" value="JmjC_dom"/>
</dbReference>
<evidence type="ECO:0000259" key="1">
    <source>
        <dbReference type="PROSITE" id="PS51184"/>
    </source>
</evidence>
<comment type="caution">
    <text evidence="2">The sequence shown here is derived from an EMBL/GenBank/DDBJ whole genome shotgun (WGS) entry which is preliminary data.</text>
</comment>
<feature type="domain" description="JmjC" evidence="1">
    <location>
        <begin position="128"/>
        <end position="285"/>
    </location>
</feature>
<dbReference type="PROSITE" id="PS51184">
    <property type="entry name" value="JMJC"/>
    <property type="match status" value="1"/>
</dbReference>
<dbReference type="Pfam" id="PF13621">
    <property type="entry name" value="Cupin_8"/>
    <property type="match status" value="1"/>
</dbReference>
<dbReference type="PANTHER" id="PTHR12461">
    <property type="entry name" value="HYPOXIA-INDUCIBLE FACTOR 1 ALPHA INHIBITOR-RELATED"/>
    <property type="match status" value="1"/>
</dbReference>
<evidence type="ECO:0000313" key="2">
    <source>
        <dbReference type="EMBL" id="TWH03371.1"/>
    </source>
</evidence>
<evidence type="ECO:0000313" key="3">
    <source>
        <dbReference type="Proteomes" id="UP000321583"/>
    </source>
</evidence>
<dbReference type="SUPFAM" id="SSF51197">
    <property type="entry name" value="Clavaminate synthase-like"/>
    <property type="match status" value="1"/>
</dbReference>
<dbReference type="AlphaFoldDB" id="A0A562D2F8"/>
<reference evidence="2 3" key="1">
    <citation type="submission" date="2019-07" db="EMBL/GenBank/DDBJ databases">
        <title>Genome sequencing of lignin-degrading bacterial isolates.</title>
        <authorList>
            <person name="Gladden J."/>
        </authorList>
    </citation>
    <scope>NUCLEOTIDE SEQUENCE [LARGE SCALE GENOMIC DNA]</scope>
    <source>
        <strain evidence="2 3">J19</strain>
    </source>
</reference>
<name>A0A562D2F8_9GAMM</name>
<dbReference type="InterPro" id="IPR041667">
    <property type="entry name" value="Cupin_8"/>
</dbReference>
<dbReference type="InterPro" id="IPR014710">
    <property type="entry name" value="RmlC-like_jellyroll"/>
</dbReference>
<organism evidence="2 3">
    <name type="scientific">Pseudoxanthomonas taiwanensis J19</name>
    <dbReference type="NCBI Taxonomy" id="935569"/>
    <lineage>
        <taxon>Bacteria</taxon>
        <taxon>Pseudomonadati</taxon>
        <taxon>Pseudomonadota</taxon>
        <taxon>Gammaproteobacteria</taxon>
        <taxon>Lysobacterales</taxon>
        <taxon>Lysobacteraceae</taxon>
        <taxon>Pseudoxanthomonas</taxon>
    </lineage>
</organism>
<dbReference type="PANTHER" id="PTHR12461:SF105">
    <property type="entry name" value="HYPOXIA-INDUCIBLE FACTOR 1-ALPHA INHIBITOR"/>
    <property type="match status" value="1"/>
</dbReference>
<protein>
    <submittedName>
        <fullName evidence="2">Cupin-like domain-containing protein</fullName>
    </submittedName>
</protein>
<sequence>MDEQAIHRRHPAGPAGGTIPELEVAAPGMVPEAVLQGSRPLVLRGLVAHWPAVAAARESPEAAIAYLRGCERADAPPAVATVGPPDIEGRFFYDEDLAGFNFRREEVPLGVVLATLRKYLAHERPPAIYVASTTLDTWLPRFRAANDLALPGAEPLASIWIGNRSRIAAHQDLPENIACVVAGRRRVTLFPPQQLRNLYVGPLEFTPAGQPVSLVDPAAPDLQRFPRFAEALRHAMSAELGPGDAVFIPSMWWHHMEGLEGFNVLVNYWWRRAPAWMDNPVDALMLAIASLRGLPPEQRALWRDAFEHYVFGYDEGQVAGHLPPAARGVLGPLDEARARRIRAKLVQRLQQRGT</sequence>
<keyword evidence="3" id="KW-1185">Reference proteome</keyword>
<dbReference type="SMART" id="SM00558">
    <property type="entry name" value="JmjC"/>
    <property type="match status" value="1"/>
</dbReference>